<dbReference type="OrthoDB" id="10062605at2759"/>
<reference evidence="1" key="1">
    <citation type="submission" date="2019-08" db="EMBL/GenBank/DDBJ databases">
        <title>The genome of the North American firefly Photinus pyralis.</title>
        <authorList>
            <consortium name="Photinus pyralis genome working group"/>
            <person name="Fallon T.R."/>
            <person name="Sander Lower S.E."/>
            <person name="Weng J.-K."/>
        </authorList>
    </citation>
    <scope>NUCLEOTIDE SEQUENCE</scope>
    <source>
        <strain evidence="1">TRF0915ILg1</strain>
        <tissue evidence="1">Whole body</tissue>
    </source>
</reference>
<evidence type="ECO:0000313" key="1">
    <source>
        <dbReference type="EMBL" id="KAF2898779.1"/>
    </source>
</evidence>
<proteinExistence type="predicted"/>
<dbReference type="Proteomes" id="UP000801492">
    <property type="component" value="Unassembled WGS sequence"/>
</dbReference>
<comment type="caution">
    <text evidence="1">The sequence shown here is derived from an EMBL/GenBank/DDBJ whole genome shotgun (WGS) entry which is preliminary data.</text>
</comment>
<evidence type="ECO:0000313" key="2">
    <source>
        <dbReference type="Proteomes" id="UP000801492"/>
    </source>
</evidence>
<organism evidence="1 2">
    <name type="scientific">Ignelater luminosus</name>
    <name type="common">Cucubano</name>
    <name type="synonym">Pyrophorus luminosus</name>
    <dbReference type="NCBI Taxonomy" id="2038154"/>
    <lineage>
        <taxon>Eukaryota</taxon>
        <taxon>Metazoa</taxon>
        <taxon>Ecdysozoa</taxon>
        <taxon>Arthropoda</taxon>
        <taxon>Hexapoda</taxon>
        <taxon>Insecta</taxon>
        <taxon>Pterygota</taxon>
        <taxon>Neoptera</taxon>
        <taxon>Endopterygota</taxon>
        <taxon>Coleoptera</taxon>
        <taxon>Polyphaga</taxon>
        <taxon>Elateriformia</taxon>
        <taxon>Elateroidea</taxon>
        <taxon>Elateridae</taxon>
        <taxon>Agrypninae</taxon>
        <taxon>Pyrophorini</taxon>
        <taxon>Ignelater</taxon>
    </lineage>
</organism>
<accession>A0A8K0D3Z3</accession>
<sequence length="63" mass="7168">STLTAVSSWRDTFESIPETKPILEAFNKGEPEESISNITGPLDEEMFKFRQQIQITSMVLDSF</sequence>
<feature type="non-terminal residue" evidence="1">
    <location>
        <position position="1"/>
    </location>
</feature>
<protein>
    <submittedName>
        <fullName evidence="1">Uncharacterized protein</fullName>
    </submittedName>
</protein>
<gene>
    <name evidence="1" type="ORF">ILUMI_07398</name>
</gene>
<dbReference type="EMBL" id="VTPC01003269">
    <property type="protein sequence ID" value="KAF2898779.1"/>
    <property type="molecule type" value="Genomic_DNA"/>
</dbReference>
<feature type="non-terminal residue" evidence="1">
    <location>
        <position position="63"/>
    </location>
</feature>
<name>A0A8K0D3Z3_IGNLU</name>
<keyword evidence="2" id="KW-1185">Reference proteome</keyword>
<dbReference type="AlphaFoldDB" id="A0A8K0D3Z3"/>